<gene>
    <name evidence="1" type="ORF">COO91_01915</name>
</gene>
<organism evidence="1 2">
    <name type="scientific">Nostoc flagelliforme CCNUN1</name>
    <dbReference type="NCBI Taxonomy" id="2038116"/>
    <lineage>
        <taxon>Bacteria</taxon>
        <taxon>Bacillati</taxon>
        <taxon>Cyanobacteriota</taxon>
        <taxon>Cyanophyceae</taxon>
        <taxon>Nostocales</taxon>
        <taxon>Nostocaceae</taxon>
        <taxon>Nostoc</taxon>
    </lineage>
</organism>
<keyword evidence="2" id="KW-1185">Reference proteome</keyword>
<dbReference type="Proteomes" id="UP000232003">
    <property type="component" value="Chromosome"/>
</dbReference>
<dbReference type="AlphaFoldDB" id="A0A2K8SKJ1"/>
<dbReference type="KEGG" id="nfl:COO91_01915"/>
<evidence type="ECO:0000313" key="1">
    <source>
        <dbReference type="EMBL" id="AUB36016.1"/>
    </source>
</evidence>
<proteinExistence type="predicted"/>
<protein>
    <submittedName>
        <fullName evidence="1">Uncharacterized protein</fullName>
    </submittedName>
</protein>
<evidence type="ECO:0000313" key="2">
    <source>
        <dbReference type="Proteomes" id="UP000232003"/>
    </source>
</evidence>
<dbReference type="EMBL" id="CP024785">
    <property type="protein sequence ID" value="AUB36016.1"/>
    <property type="molecule type" value="Genomic_DNA"/>
</dbReference>
<name>A0A2K8SKJ1_9NOSO</name>
<dbReference type="RefSeq" id="WP_157816398.1">
    <property type="nucleotide sequence ID" value="NZ_CAWNNC010000001.1"/>
</dbReference>
<reference evidence="1 2" key="1">
    <citation type="submission" date="2017-11" db="EMBL/GenBank/DDBJ databases">
        <title>Complete genome of a free-living desiccation-tolerant cyanobacterium and its photosynthetic adaptation to extreme terrestrial habitat.</title>
        <authorList>
            <person name="Shang J."/>
        </authorList>
    </citation>
    <scope>NUCLEOTIDE SEQUENCE [LARGE SCALE GENOMIC DNA]</scope>
    <source>
        <strain evidence="1 2">CCNUN1</strain>
    </source>
</reference>
<accession>A0A2K8SKJ1</accession>
<sequence length="169" mass="19297">MPDELYQKVLELHIYYQQAIMENNQAIAQMEAENDFFQDQLQHTDALISGSGHEPSLTEEPQQAPKKLIPKIPKATNRTLRVDIRLSDAYKGMTVISAITLILNRHRGKAFNAADIAAKIFPPYYSREHRAYLHGLVTKELSRGAKDGRFDRANERGYYYCKATRLASV</sequence>